<evidence type="ECO:0000313" key="2">
    <source>
        <dbReference type="Proteomes" id="UP000095472"/>
    </source>
</evidence>
<reference evidence="1 2" key="1">
    <citation type="journal article" date="2016" name="Genome Announc.">
        <title>Draft Genome Sequence of the Thermotolerant Cyanobacterium Desertifilum sp. IPPAS B-1220.</title>
        <authorList>
            <person name="Mironov K.S."/>
            <person name="Sinetova M.A."/>
            <person name="Bolatkhan K."/>
            <person name="Zayadan B.K."/>
            <person name="Ustinova V.V."/>
            <person name="Kupriyanova E.V."/>
            <person name="Skrypnik A.N."/>
            <person name="Gogoleva N.E."/>
            <person name="Gogolev Y.V."/>
            <person name="Los D.A."/>
        </authorList>
    </citation>
    <scope>NUCLEOTIDE SEQUENCE [LARGE SCALE GENOMIC DNA]</scope>
    <source>
        <strain evidence="1 2">IPPAS B-1220</strain>
    </source>
</reference>
<dbReference type="Proteomes" id="UP000095472">
    <property type="component" value="Chromosome"/>
</dbReference>
<sequence>MSIASQGDLANACIHPGICCRFGQSSPIHRSPFFPEVYRKGDFIWSGVGLFYALVLWVCAGQIRGVFSSVKPPVLLSSAG</sequence>
<name>A0ACD5GY64_9CYAN</name>
<keyword evidence="2" id="KW-1185">Reference proteome</keyword>
<gene>
    <name evidence="1" type="ORF">BH720_010845</name>
</gene>
<proteinExistence type="predicted"/>
<organism evidence="1 2">
    <name type="scientific">Desertifilum tharense IPPAS B-1220</name>
    <dbReference type="NCBI Taxonomy" id="1781255"/>
    <lineage>
        <taxon>Bacteria</taxon>
        <taxon>Bacillati</taxon>
        <taxon>Cyanobacteriota</taxon>
        <taxon>Cyanophyceae</taxon>
        <taxon>Desertifilales</taxon>
        <taxon>Desertifilaceae</taxon>
        <taxon>Desertifilum</taxon>
    </lineage>
</organism>
<dbReference type="EMBL" id="CP182909">
    <property type="protein sequence ID" value="XPM65938.1"/>
    <property type="molecule type" value="Genomic_DNA"/>
</dbReference>
<accession>A0ACD5GY64</accession>
<evidence type="ECO:0000313" key="1">
    <source>
        <dbReference type="EMBL" id="XPM65938.1"/>
    </source>
</evidence>
<protein>
    <submittedName>
        <fullName evidence="1">Ycf66 family protein</fullName>
    </submittedName>
</protein>